<gene>
    <name evidence="1" type="ORF">GCM10008932_02800</name>
</gene>
<dbReference type="Proteomes" id="UP001501166">
    <property type="component" value="Unassembled WGS sequence"/>
</dbReference>
<organism evidence="1 2">
    <name type="scientific">Alkalibacterium iburiense</name>
    <dbReference type="NCBI Taxonomy" id="290589"/>
    <lineage>
        <taxon>Bacteria</taxon>
        <taxon>Bacillati</taxon>
        <taxon>Bacillota</taxon>
        <taxon>Bacilli</taxon>
        <taxon>Lactobacillales</taxon>
        <taxon>Carnobacteriaceae</taxon>
        <taxon>Alkalibacterium</taxon>
    </lineage>
</organism>
<evidence type="ECO:0000313" key="1">
    <source>
        <dbReference type="EMBL" id="GAA0353212.1"/>
    </source>
</evidence>
<proteinExistence type="predicted"/>
<dbReference type="Gene3D" id="1.10.1220.10">
    <property type="entry name" value="Met repressor-like"/>
    <property type="match status" value="1"/>
</dbReference>
<dbReference type="EMBL" id="BAAACW010000020">
    <property type="protein sequence ID" value="GAA0353212.1"/>
    <property type="molecule type" value="Genomic_DNA"/>
</dbReference>
<comment type="caution">
    <text evidence="1">The sequence shown here is derived from an EMBL/GenBank/DDBJ whole genome shotgun (WGS) entry which is preliminary data.</text>
</comment>
<keyword evidence="2" id="KW-1185">Reference proteome</keyword>
<dbReference type="InterPro" id="IPR007337">
    <property type="entry name" value="RelB/DinJ"/>
</dbReference>
<sequence length="89" mass="10166">MTTKKKKIQVNIERDLAKEVDEVLDSLGMNPTVLITALYKRVAAKGEIPFDLSLTEKEKSIIELQKAVELIPTEEFNTSEEFLKWLDEA</sequence>
<dbReference type="Pfam" id="PF04221">
    <property type="entry name" value="RelB"/>
    <property type="match status" value="1"/>
</dbReference>
<protein>
    <recommendedName>
        <fullName evidence="3">Damage-inducible protein J</fullName>
    </recommendedName>
</protein>
<dbReference type="InterPro" id="IPR013321">
    <property type="entry name" value="Arc_rbn_hlx_hlx"/>
</dbReference>
<dbReference type="RefSeq" id="WP_343753250.1">
    <property type="nucleotide sequence ID" value="NZ_BAAACW010000020.1"/>
</dbReference>
<evidence type="ECO:0000313" key="2">
    <source>
        <dbReference type="Proteomes" id="UP001501166"/>
    </source>
</evidence>
<accession>A0ABP3GVS1</accession>
<name>A0ABP3GVS1_9LACT</name>
<reference evidence="2" key="1">
    <citation type="journal article" date="2019" name="Int. J. Syst. Evol. Microbiol.">
        <title>The Global Catalogue of Microorganisms (GCM) 10K type strain sequencing project: providing services to taxonomists for standard genome sequencing and annotation.</title>
        <authorList>
            <consortium name="The Broad Institute Genomics Platform"/>
            <consortium name="The Broad Institute Genome Sequencing Center for Infectious Disease"/>
            <person name="Wu L."/>
            <person name="Ma J."/>
        </authorList>
    </citation>
    <scope>NUCLEOTIDE SEQUENCE [LARGE SCALE GENOMIC DNA]</scope>
    <source>
        <strain evidence="2">JCM 12662</strain>
    </source>
</reference>
<evidence type="ECO:0008006" key="3">
    <source>
        <dbReference type="Google" id="ProtNLM"/>
    </source>
</evidence>